<dbReference type="GO" id="GO:0008270">
    <property type="term" value="F:zinc ion binding"/>
    <property type="evidence" value="ECO:0007669"/>
    <property type="project" value="UniProtKB-KW"/>
</dbReference>
<dbReference type="PANTHER" id="PTHR37543">
    <property type="entry name" value="CCCH ZINC FINGER DNA BINDING PROTEIN (AFU_ORTHOLOGUE AFUA_5G12760)"/>
    <property type="match status" value="1"/>
</dbReference>
<organism evidence="4 5">
    <name type="scientific">Gymnopus androsaceus JB14</name>
    <dbReference type="NCBI Taxonomy" id="1447944"/>
    <lineage>
        <taxon>Eukaryota</taxon>
        <taxon>Fungi</taxon>
        <taxon>Dikarya</taxon>
        <taxon>Basidiomycota</taxon>
        <taxon>Agaricomycotina</taxon>
        <taxon>Agaricomycetes</taxon>
        <taxon>Agaricomycetidae</taxon>
        <taxon>Agaricales</taxon>
        <taxon>Marasmiineae</taxon>
        <taxon>Omphalotaceae</taxon>
        <taxon>Gymnopus</taxon>
    </lineage>
</organism>
<feature type="domain" description="C3H1-type" evidence="3">
    <location>
        <begin position="348"/>
        <end position="375"/>
    </location>
</feature>
<proteinExistence type="predicted"/>
<dbReference type="PANTHER" id="PTHR37543:SF1">
    <property type="entry name" value="CCCH ZINC FINGER DNA BINDING PROTEIN (AFU_ORTHOLOGUE AFUA_5G12760)"/>
    <property type="match status" value="1"/>
</dbReference>
<evidence type="ECO:0000259" key="3">
    <source>
        <dbReference type="PROSITE" id="PS50103"/>
    </source>
</evidence>
<dbReference type="Gene3D" id="4.10.1000.10">
    <property type="entry name" value="Zinc finger, CCCH-type"/>
    <property type="match status" value="1"/>
</dbReference>
<dbReference type="Proteomes" id="UP000799118">
    <property type="component" value="Unassembled WGS sequence"/>
</dbReference>
<dbReference type="OrthoDB" id="2270193at2759"/>
<evidence type="ECO:0000313" key="4">
    <source>
        <dbReference type="EMBL" id="KAE9410302.1"/>
    </source>
</evidence>
<keyword evidence="5" id="KW-1185">Reference proteome</keyword>
<evidence type="ECO:0000256" key="1">
    <source>
        <dbReference type="PROSITE-ProRule" id="PRU00723"/>
    </source>
</evidence>
<reference evidence="4" key="1">
    <citation type="journal article" date="2019" name="Environ. Microbiol.">
        <title>Fungal ecological strategies reflected in gene transcription - a case study of two litter decomposers.</title>
        <authorList>
            <person name="Barbi F."/>
            <person name="Kohler A."/>
            <person name="Barry K."/>
            <person name="Baskaran P."/>
            <person name="Daum C."/>
            <person name="Fauchery L."/>
            <person name="Ihrmark K."/>
            <person name="Kuo A."/>
            <person name="LaButti K."/>
            <person name="Lipzen A."/>
            <person name="Morin E."/>
            <person name="Grigoriev I.V."/>
            <person name="Henrissat B."/>
            <person name="Lindahl B."/>
            <person name="Martin F."/>
        </authorList>
    </citation>
    <scope>NUCLEOTIDE SEQUENCE</scope>
    <source>
        <strain evidence="4">JB14</strain>
    </source>
</reference>
<evidence type="ECO:0000256" key="2">
    <source>
        <dbReference type="SAM" id="MobiDB-lite"/>
    </source>
</evidence>
<feature type="domain" description="C3H1-type" evidence="3">
    <location>
        <begin position="387"/>
        <end position="415"/>
    </location>
</feature>
<dbReference type="InterPro" id="IPR000571">
    <property type="entry name" value="Znf_CCCH"/>
</dbReference>
<feature type="zinc finger region" description="C3H1-type" evidence="1">
    <location>
        <begin position="348"/>
        <end position="375"/>
    </location>
</feature>
<sequence>MTFFVTCSKGCLEQLSGEVQSLWSEHSLHLETIRRLESDLNVYKCAFNNVNTDLATAHKEKEHLETRLKGHRVVTLIDGDGAIFSKELIAQGQAGGLLAGKQLSESIFQHLSEQYGSHPYQLWVYVFLNKKGLMETLGRIGPPSIKSSFEDFITGFNQASERFSMLDVGNAKEAADAKIKCHLEDDLRLPQTFKVIFAGCHDNGYVTSLRSQITAGYKNKLILLKSYREMASGITELDLPVLAIPDLFIPQKLVEPASPRLPSYSSATKAPLSVVKETNKQQALANSQIVSPPATYSAIAANPYKREPTPELDSSEGSTSDESIYGDDLPHDAVVAAMAFLILQPLWKHNPPPCTLFYLATCKHGTSCKYSHNYYLEADDFENMRTNAKKQPCPAVNRGEACTWGEECCYGHYCPALSKCYFLKQGKCKFIGVNMHKDTKLSG</sequence>
<dbReference type="Pfam" id="PF25540">
    <property type="entry name" value="DUF7923"/>
    <property type="match status" value="1"/>
</dbReference>
<dbReference type="AlphaFoldDB" id="A0A6A4IDK8"/>
<evidence type="ECO:0000313" key="5">
    <source>
        <dbReference type="Proteomes" id="UP000799118"/>
    </source>
</evidence>
<dbReference type="EMBL" id="ML769385">
    <property type="protein sequence ID" value="KAE9410302.1"/>
    <property type="molecule type" value="Genomic_DNA"/>
</dbReference>
<gene>
    <name evidence="4" type="ORF">BT96DRAFT_983857</name>
</gene>
<keyword evidence="1" id="KW-0863">Zinc-finger</keyword>
<accession>A0A6A4IDK8</accession>
<keyword evidence="1" id="KW-0479">Metal-binding</keyword>
<feature type="region of interest" description="Disordered" evidence="2">
    <location>
        <begin position="302"/>
        <end position="324"/>
    </location>
</feature>
<feature type="zinc finger region" description="C3H1-type" evidence="1">
    <location>
        <begin position="387"/>
        <end position="415"/>
    </location>
</feature>
<dbReference type="InterPro" id="IPR057683">
    <property type="entry name" value="DUF7923"/>
</dbReference>
<dbReference type="PROSITE" id="PS50103">
    <property type="entry name" value="ZF_C3H1"/>
    <property type="match status" value="2"/>
</dbReference>
<keyword evidence="1" id="KW-0862">Zinc</keyword>
<protein>
    <recommendedName>
        <fullName evidence="3">C3H1-type domain-containing protein</fullName>
    </recommendedName>
</protein>
<name>A0A6A4IDK8_9AGAR</name>